<dbReference type="Pfam" id="PF00795">
    <property type="entry name" value="CN_hydrolase"/>
    <property type="match status" value="1"/>
</dbReference>
<organism evidence="5 6">
    <name type="scientific">Armadillidium nasatum</name>
    <dbReference type="NCBI Taxonomy" id="96803"/>
    <lineage>
        <taxon>Eukaryota</taxon>
        <taxon>Metazoa</taxon>
        <taxon>Ecdysozoa</taxon>
        <taxon>Arthropoda</taxon>
        <taxon>Crustacea</taxon>
        <taxon>Multicrustacea</taxon>
        <taxon>Malacostraca</taxon>
        <taxon>Eumalacostraca</taxon>
        <taxon>Peracarida</taxon>
        <taxon>Isopoda</taxon>
        <taxon>Oniscidea</taxon>
        <taxon>Crinocheta</taxon>
        <taxon>Armadillidiidae</taxon>
        <taxon>Armadillidium</taxon>
    </lineage>
</organism>
<dbReference type="AlphaFoldDB" id="A0A5N5SLM0"/>
<comment type="caution">
    <text evidence="5">The sequence shown here is derived from an EMBL/GenBank/DDBJ whole genome shotgun (WGS) entry which is preliminary data.</text>
</comment>
<keyword evidence="3" id="KW-0732">Signal</keyword>
<dbReference type="InterPro" id="IPR003010">
    <property type="entry name" value="C-N_Hydrolase"/>
</dbReference>
<keyword evidence="6" id="KW-1185">Reference proteome</keyword>
<gene>
    <name evidence="5" type="primary">VNN1_0</name>
    <name evidence="5" type="ORF">Anas_03332</name>
</gene>
<evidence type="ECO:0000256" key="1">
    <source>
        <dbReference type="ARBA" id="ARBA00008225"/>
    </source>
</evidence>
<evidence type="ECO:0000256" key="3">
    <source>
        <dbReference type="SAM" id="SignalP"/>
    </source>
</evidence>
<dbReference type="PROSITE" id="PS50263">
    <property type="entry name" value="CN_HYDROLASE"/>
    <property type="match status" value="1"/>
</dbReference>
<dbReference type="Proteomes" id="UP000326759">
    <property type="component" value="Unassembled WGS sequence"/>
</dbReference>
<dbReference type="GO" id="GO:0016787">
    <property type="term" value="F:hydrolase activity"/>
    <property type="evidence" value="ECO:0007669"/>
    <property type="project" value="UniProtKB-KW"/>
</dbReference>
<keyword evidence="2" id="KW-0378">Hydrolase</keyword>
<comment type="similarity">
    <text evidence="1">Belongs to the carbon-nitrogen hydrolase superfamily. BTD/VNN family.</text>
</comment>
<sequence>MKGFLFLSLFLLISYSFTGNTEEIYQETLTYVGAVLEYEPYRVWTDEEQGYGVVRTNAEAVSSAAKMAKLQQAEILVAPEAGIAGHIDHTENLTRLLTYTTYVPNPWDSVVACNSSESHPNIAGLQILSCTAKQESIYIVVNMAEAEPCTAETISSAPWSQYNSYEPDDNCPEGGFYIRNTEVVIDRNGAVIARYRKIHLFDEDFFTPGPINDTTALFTTDFGVSFTLQICFDIGFEDPAYNNVRYGGIKDVITSTSWVDYMPFNTADFTQSAWSRGLKVNLLISGYHWPEKAKMGSGIYRYLFDEPPVYVYDKDSGNVLIVAEVKTTVETTEKPKTPKPKMEKKIQDKIIFLNTEEEERIHVVLHESLEDYSSVVLQSGEEGQVFTADVCNVDTFCCNLTYQYTGNLTYRLIALKGQFLVGSRYHIGAQNCAVLWCDGDEINSCGVIDRSGATDQFGPFTLSSSTFTIDSIFPSGGHRNLSLISKDTLHYAVNGDTYSVSSDQPISDLFYFFLIWKVV</sequence>
<reference evidence="5 6" key="1">
    <citation type="journal article" date="2019" name="PLoS Biol.">
        <title>Sex chromosomes control vertical transmission of feminizing Wolbachia symbionts in an isopod.</title>
        <authorList>
            <person name="Becking T."/>
            <person name="Chebbi M.A."/>
            <person name="Giraud I."/>
            <person name="Moumen B."/>
            <person name="Laverre T."/>
            <person name="Caubet Y."/>
            <person name="Peccoud J."/>
            <person name="Gilbert C."/>
            <person name="Cordaux R."/>
        </authorList>
    </citation>
    <scope>NUCLEOTIDE SEQUENCE [LARGE SCALE GENOMIC DNA]</scope>
    <source>
        <strain evidence="5">ANa2</strain>
        <tissue evidence="5">Whole body excluding digestive tract and cuticle</tissue>
    </source>
</reference>
<evidence type="ECO:0000256" key="2">
    <source>
        <dbReference type="ARBA" id="ARBA00022801"/>
    </source>
</evidence>
<feature type="signal peptide" evidence="3">
    <location>
        <begin position="1"/>
        <end position="21"/>
    </location>
</feature>
<dbReference type="PANTHER" id="PTHR10609:SF14">
    <property type="entry name" value="BIOTINIDASE"/>
    <property type="match status" value="1"/>
</dbReference>
<dbReference type="InterPro" id="IPR040154">
    <property type="entry name" value="Biotinidase/VNN"/>
</dbReference>
<dbReference type="PANTHER" id="PTHR10609">
    <property type="entry name" value="BIOTINIDASE-RELATED"/>
    <property type="match status" value="1"/>
</dbReference>
<evidence type="ECO:0000259" key="4">
    <source>
        <dbReference type="PROSITE" id="PS50263"/>
    </source>
</evidence>
<accession>A0A5N5SLM0</accession>
<dbReference type="EMBL" id="SEYY01023237">
    <property type="protein sequence ID" value="KAB7494994.1"/>
    <property type="molecule type" value="Genomic_DNA"/>
</dbReference>
<dbReference type="SUPFAM" id="SSF56317">
    <property type="entry name" value="Carbon-nitrogen hydrolase"/>
    <property type="match status" value="1"/>
</dbReference>
<protein>
    <submittedName>
        <fullName evidence="5">Pantetheinase</fullName>
    </submittedName>
</protein>
<dbReference type="InterPro" id="IPR043957">
    <property type="entry name" value="Vanin_C"/>
</dbReference>
<evidence type="ECO:0000313" key="6">
    <source>
        <dbReference type="Proteomes" id="UP000326759"/>
    </source>
</evidence>
<dbReference type="OrthoDB" id="10250282at2759"/>
<proteinExistence type="inferred from homology"/>
<feature type="chain" id="PRO_5024357190" evidence="3">
    <location>
        <begin position="22"/>
        <end position="519"/>
    </location>
</feature>
<feature type="domain" description="CN hydrolase" evidence="4">
    <location>
        <begin position="31"/>
        <end position="327"/>
    </location>
</feature>
<evidence type="ECO:0000313" key="5">
    <source>
        <dbReference type="EMBL" id="KAB7494994.1"/>
    </source>
</evidence>
<dbReference type="Gene3D" id="3.60.110.10">
    <property type="entry name" value="Carbon-nitrogen hydrolase"/>
    <property type="match status" value="1"/>
</dbReference>
<dbReference type="Pfam" id="PF19018">
    <property type="entry name" value="Vanin_C"/>
    <property type="match status" value="1"/>
</dbReference>
<dbReference type="InterPro" id="IPR036526">
    <property type="entry name" value="C-N_Hydrolase_sf"/>
</dbReference>
<name>A0A5N5SLM0_9CRUS</name>